<keyword evidence="6" id="KW-0472">Membrane</keyword>
<evidence type="ECO:0000256" key="1">
    <source>
        <dbReference type="ARBA" id="ARBA00000085"/>
    </source>
</evidence>
<dbReference type="InterPro" id="IPR035965">
    <property type="entry name" value="PAS-like_dom_sf"/>
</dbReference>
<evidence type="ECO:0000259" key="8">
    <source>
        <dbReference type="PROSITE" id="PS50112"/>
    </source>
</evidence>
<sequence length="909" mass="101598">MPESAESAESAESGRLARTRLYWTAPYVAVGIFALTMLGLVWLLQLRDAETQRNAVARDVQWAEQTMRLHMQGTEEFLSQLARDLAVSALDQNGFQVRANQHIANNGELVNVVWVGPEELVRWTAPFDTTDWLTGDALSRVQAATLYRARDTGHATYGEAYQTPGKRHVLDVFVPVRHGREFLGAIVGVYSIERVLQYLVPSWFGEKYHLALIGPQGETLAVNSSVVDLDQSISYSIPLDPPGTGLVLRATAFRTPSQLPQALPTAMIIGLSVIVLWTLWLLRSHVQRRVRVEKERDRLFNLSLDLLCIVGLDGVFRRANPAFERILGYLPDDLPGRPLLDLVHADDVPFAVEQMRRLAEGQPVSFEIRCRCADGSFRWLDWSINPVREEKLVYAVAHDITGRKAGEEALRAESAFRKAMEESVMTGMRAIDLTGRIIYVNSAFCRMVGFEQEELLGATRPFPYWAPEELELCSQNLDLTLLGRAPPSGFEMHIRRKNGERIDARFYLSPLIDANGVQTGWMASVTDITEPKRIRAALEAAHERFEAVLDGLEAAVFVADARTDEILFANRAFKSIHGFDAVGRTVRGVAVPQPERGDYPVDPRGLTAADLPRELFDGELQHPLSGRWYHVREHATRWVDGRVVRMGIATDITERKQTAEVSRQQAERLQRTSRLITMGEMASTLAHELNQPLSAIANYCMGCVTRIQSGSVREEDLLAAMQKASFQAERAGKIIRRIREFVKKSEPRRSAVQISDVLDDAIGFAEIDARRMSSRIVPEVAPDLPAVFADRIMIEQVVLNLIKNGIDAMADLPPEQRVLTVRARALGPRAVEVAVIDRGHGIGDEERGHLFTPFYTTKSEGMGMGLNICRSIIEFHDGRLIVDSNPEGGTIFSFTLPTEIASDRTVRRS</sequence>
<dbReference type="NCBIfam" id="TIGR00229">
    <property type="entry name" value="sensory_box"/>
    <property type="match status" value="3"/>
</dbReference>
<organism evidence="10 11">
    <name type="scientific">Aromatoleum tolulyticum</name>
    <dbReference type="NCBI Taxonomy" id="34027"/>
    <lineage>
        <taxon>Bacteria</taxon>
        <taxon>Pseudomonadati</taxon>
        <taxon>Pseudomonadota</taxon>
        <taxon>Betaproteobacteria</taxon>
        <taxon>Rhodocyclales</taxon>
        <taxon>Rhodocyclaceae</taxon>
        <taxon>Aromatoleum</taxon>
    </lineage>
</organism>
<evidence type="ECO:0000313" key="11">
    <source>
        <dbReference type="Proteomes" id="UP000186819"/>
    </source>
</evidence>
<comment type="catalytic activity">
    <reaction evidence="1">
        <text>ATP + protein L-histidine = ADP + protein N-phospho-L-histidine.</text>
        <dbReference type="EC" id="2.7.13.3"/>
    </reaction>
</comment>
<dbReference type="SMART" id="SM00086">
    <property type="entry name" value="PAC"/>
    <property type="match status" value="3"/>
</dbReference>
<dbReference type="Gene3D" id="1.10.287.130">
    <property type="match status" value="1"/>
</dbReference>
<dbReference type="Pfam" id="PF13426">
    <property type="entry name" value="PAS_9"/>
    <property type="match status" value="1"/>
</dbReference>
<dbReference type="InterPro" id="IPR003661">
    <property type="entry name" value="HisK_dim/P_dom"/>
</dbReference>
<proteinExistence type="predicted"/>
<dbReference type="OrthoDB" id="1931120at2"/>
<dbReference type="InterPro" id="IPR000700">
    <property type="entry name" value="PAS-assoc_C"/>
</dbReference>
<feature type="domain" description="Histidine kinase" evidence="7">
    <location>
        <begin position="684"/>
        <end position="900"/>
    </location>
</feature>
<feature type="domain" description="PAS" evidence="8">
    <location>
        <begin position="412"/>
        <end position="484"/>
    </location>
</feature>
<evidence type="ECO:0000259" key="9">
    <source>
        <dbReference type="PROSITE" id="PS50113"/>
    </source>
</evidence>
<dbReference type="SUPFAM" id="SSF47384">
    <property type="entry name" value="Homodimeric domain of signal transducing histidine kinase"/>
    <property type="match status" value="1"/>
</dbReference>
<dbReference type="SUPFAM" id="SSF55874">
    <property type="entry name" value="ATPase domain of HSP90 chaperone/DNA topoisomerase II/histidine kinase"/>
    <property type="match status" value="1"/>
</dbReference>
<dbReference type="PROSITE" id="PS50109">
    <property type="entry name" value="HIS_KIN"/>
    <property type="match status" value="1"/>
</dbReference>
<dbReference type="CDD" id="cd00082">
    <property type="entry name" value="HisKA"/>
    <property type="match status" value="1"/>
</dbReference>
<keyword evidence="6" id="KW-1133">Transmembrane helix</keyword>
<dbReference type="PANTHER" id="PTHR43304:SF1">
    <property type="entry name" value="PAC DOMAIN-CONTAINING PROTEIN"/>
    <property type="match status" value="1"/>
</dbReference>
<dbReference type="InterPro" id="IPR001610">
    <property type="entry name" value="PAC"/>
</dbReference>
<evidence type="ECO:0000313" key="10">
    <source>
        <dbReference type="EMBL" id="SIR61507.1"/>
    </source>
</evidence>
<dbReference type="InterPro" id="IPR004358">
    <property type="entry name" value="Sig_transdc_His_kin-like_C"/>
</dbReference>
<dbReference type="InterPro" id="IPR052162">
    <property type="entry name" value="Sensor_kinase/Photoreceptor"/>
</dbReference>
<dbReference type="SMART" id="SM00388">
    <property type="entry name" value="HisKA"/>
    <property type="match status" value="1"/>
</dbReference>
<dbReference type="Gene3D" id="3.30.565.10">
    <property type="entry name" value="Histidine kinase-like ATPase, C-terminal domain"/>
    <property type="match status" value="1"/>
</dbReference>
<protein>
    <recommendedName>
        <fullName evidence="2">histidine kinase</fullName>
        <ecNumber evidence="2">2.7.13.3</ecNumber>
    </recommendedName>
</protein>
<dbReference type="InterPro" id="IPR013655">
    <property type="entry name" value="PAS_fold_3"/>
</dbReference>
<dbReference type="Pfam" id="PF08447">
    <property type="entry name" value="PAS_3"/>
    <property type="match status" value="1"/>
</dbReference>
<dbReference type="PRINTS" id="PR00344">
    <property type="entry name" value="BCTRLSENSOR"/>
</dbReference>
<dbReference type="STRING" id="34027.SAMN05421829_12349"/>
<dbReference type="InterPro" id="IPR000014">
    <property type="entry name" value="PAS"/>
</dbReference>
<gene>
    <name evidence="10" type="ORF">SAMN05421829_12349</name>
</gene>
<feature type="domain" description="PAC" evidence="9">
    <location>
        <begin position="488"/>
        <end position="540"/>
    </location>
</feature>
<dbReference type="PROSITE" id="PS50112">
    <property type="entry name" value="PAS"/>
    <property type="match status" value="3"/>
</dbReference>
<dbReference type="Pfam" id="PF00512">
    <property type="entry name" value="HisKA"/>
    <property type="match status" value="1"/>
</dbReference>
<dbReference type="InterPro" id="IPR036097">
    <property type="entry name" value="HisK_dim/P_sf"/>
</dbReference>
<keyword evidence="5 10" id="KW-0418">Kinase</keyword>
<evidence type="ECO:0000256" key="5">
    <source>
        <dbReference type="ARBA" id="ARBA00022777"/>
    </source>
</evidence>
<dbReference type="InterPro" id="IPR003594">
    <property type="entry name" value="HATPase_dom"/>
</dbReference>
<dbReference type="Pfam" id="PF13188">
    <property type="entry name" value="PAS_8"/>
    <property type="match status" value="1"/>
</dbReference>
<dbReference type="EC" id="2.7.13.3" evidence="2"/>
<feature type="transmembrane region" description="Helical" evidence="6">
    <location>
        <begin position="262"/>
        <end position="282"/>
    </location>
</feature>
<dbReference type="Proteomes" id="UP000186819">
    <property type="component" value="Unassembled WGS sequence"/>
</dbReference>
<evidence type="ECO:0000256" key="2">
    <source>
        <dbReference type="ARBA" id="ARBA00012438"/>
    </source>
</evidence>
<evidence type="ECO:0000256" key="3">
    <source>
        <dbReference type="ARBA" id="ARBA00022553"/>
    </source>
</evidence>
<dbReference type="PROSITE" id="PS50113">
    <property type="entry name" value="PAC"/>
    <property type="match status" value="1"/>
</dbReference>
<dbReference type="AlphaFoldDB" id="A0A1N7CDG8"/>
<dbReference type="SMART" id="SM00387">
    <property type="entry name" value="HATPase_c"/>
    <property type="match status" value="1"/>
</dbReference>
<name>A0A1N7CDG8_9RHOO</name>
<reference evidence="11" key="1">
    <citation type="submission" date="2017-01" db="EMBL/GenBank/DDBJ databases">
        <authorList>
            <person name="Varghese N."/>
            <person name="Submissions S."/>
        </authorList>
    </citation>
    <scope>NUCLEOTIDE SEQUENCE [LARGE SCALE GENOMIC DNA]</scope>
    <source>
        <strain evidence="11">ATCC 51758</strain>
    </source>
</reference>
<dbReference type="SUPFAM" id="SSF55785">
    <property type="entry name" value="PYP-like sensor domain (PAS domain)"/>
    <property type="match status" value="3"/>
</dbReference>
<dbReference type="Gene3D" id="3.30.450.20">
    <property type="entry name" value="PAS domain"/>
    <property type="match status" value="3"/>
</dbReference>
<feature type="transmembrane region" description="Helical" evidence="6">
    <location>
        <begin position="21"/>
        <end position="44"/>
    </location>
</feature>
<dbReference type="InterPro" id="IPR005467">
    <property type="entry name" value="His_kinase_dom"/>
</dbReference>
<keyword evidence="4" id="KW-0808">Transferase</keyword>
<dbReference type="InterPro" id="IPR036890">
    <property type="entry name" value="HATPase_C_sf"/>
</dbReference>
<dbReference type="CDD" id="cd00130">
    <property type="entry name" value="PAS"/>
    <property type="match status" value="2"/>
</dbReference>
<evidence type="ECO:0000256" key="6">
    <source>
        <dbReference type="SAM" id="Phobius"/>
    </source>
</evidence>
<feature type="domain" description="PAS" evidence="8">
    <location>
        <begin position="292"/>
        <end position="362"/>
    </location>
</feature>
<evidence type="ECO:0000259" key="7">
    <source>
        <dbReference type="PROSITE" id="PS50109"/>
    </source>
</evidence>
<dbReference type="PANTHER" id="PTHR43304">
    <property type="entry name" value="PHYTOCHROME-LIKE PROTEIN CPH1"/>
    <property type="match status" value="1"/>
</dbReference>
<keyword evidence="6" id="KW-0812">Transmembrane</keyword>
<accession>A0A1N7CDG8</accession>
<evidence type="ECO:0000256" key="4">
    <source>
        <dbReference type="ARBA" id="ARBA00022679"/>
    </source>
</evidence>
<dbReference type="EMBL" id="FTMD01000023">
    <property type="protein sequence ID" value="SIR61507.1"/>
    <property type="molecule type" value="Genomic_DNA"/>
</dbReference>
<dbReference type="RefSeq" id="WP_076604334.1">
    <property type="nucleotide sequence ID" value="NZ_FTMD01000023.1"/>
</dbReference>
<keyword evidence="11" id="KW-1185">Reference proteome</keyword>
<dbReference type="SMART" id="SM00091">
    <property type="entry name" value="PAS"/>
    <property type="match status" value="3"/>
</dbReference>
<dbReference type="GO" id="GO:0000155">
    <property type="term" value="F:phosphorelay sensor kinase activity"/>
    <property type="evidence" value="ECO:0007669"/>
    <property type="project" value="InterPro"/>
</dbReference>
<keyword evidence="3" id="KW-0597">Phosphoprotein</keyword>
<dbReference type="Pfam" id="PF02518">
    <property type="entry name" value="HATPase_c"/>
    <property type="match status" value="1"/>
</dbReference>
<feature type="domain" description="PAS" evidence="8">
    <location>
        <begin position="541"/>
        <end position="579"/>
    </location>
</feature>